<evidence type="ECO:0000313" key="6">
    <source>
        <dbReference type="Proteomes" id="UP000268016"/>
    </source>
</evidence>
<evidence type="ECO:0000256" key="3">
    <source>
        <dbReference type="PROSITE-ProRule" id="PRU01353"/>
    </source>
</evidence>
<keyword evidence="2 3" id="KW-0326">Glycosidase</keyword>
<dbReference type="RefSeq" id="WP_123641432.1">
    <property type="nucleotide sequence ID" value="NZ_ML119083.1"/>
</dbReference>
<feature type="domain" description="GH84" evidence="4">
    <location>
        <begin position="1"/>
        <end position="275"/>
    </location>
</feature>
<protein>
    <recommendedName>
        <fullName evidence="4">GH84 domain-containing protein</fullName>
    </recommendedName>
</protein>
<dbReference type="InterPro" id="IPR051822">
    <property type="entry name" value="Glycosyl_Hydrolase_84"/>
</dbReference>
<evidence type="ECO:0000259" key="4">
    <source>
        <dbReference type="PROSITE" id="PS52009"/>
    </source>
</evidence>
<dbReference type="Proteomes" id="UP000268016">
    <property type="component" value="Unassembled WGS sequence"/>
</dbReference>
<evidence type="ECO:0000256" key="2">
    <source>
        <dbReference type="ARBA" id="ARBA00023295"/>
    </source>
</evidence>
<evidence type="ECO:0000256" key="1">
    <source>
        <dbReference type="ARBA" id="ARBA00022801"/>
    </source>
</evidence>
<dbReference type="PROSITE" id="PS52009">
    <property type="entry name" value="GH84"/>
    <property type="match status" value="1"/>
</dbReference>
<dbReference type="InterPro" id="IPR011496">
    <property type="entry name" value="O-GlcNAcase_cat"/>
</dbReference>
<dbReference type="SUPFAM" id="SSF51445">
    <property type="entry name" value="(Trans)glycosidases"/>
    <property type="match status" value="1"/>
</dbReference>
<keyword evidence="6" id="KW-1185">Reference proteome</keyword>
<evidence type="ECO:0000313" key="5">
    <source>
        <dbReference type="EMBL" id="ROU02882.1"/>
    </source>
</evidence>
<dbReference type="GO" id="GO:1901135">
    <property type="term" value="P:carbohydrate derivative metabolic process"/>
    <property type="evidence" value="ECO:0007669"/>
    <property type="project" value="UniProtKB-ARBA"/>
</dbReference>
<dbReference type="EMBL" id="RDRB01000003">
    <property type="protein sequence ID" value="ROU02882.1"/>
    <property type="molecule type" value="Genomic_DNA"/>
</dbReference>
<comment type="similarity">
    <text evidence="3">Belongs to the glycosyl hydrolase 84 family.</text>
</comment>
<dbReference type="Gene3D" id="3.20.20.80">
    <property type="entry name" value="Glycosidases"/>
    <property type="match status" value="1"/>
</dbReference>
<accession>A0A3N2R5W8</accession>
<gene>
    <name evidence="5" type="ORF">EAT49_06150</name>
</gene>
<name>A0A3N2R5W8_9RHOB</name>
<dbReference type="PANTHER" id="PTHR13170:SF16">
    <property type="entry name" value="PROTEIN O-GLCNACASE"/>
    <property type="match status" value="1"/>
</dbReference>
<sequence length="442" mass="49109">MLTGVIEGFYGRAWRRDERLMVIDWTAGAGMGAYIYGPKDDIHVRARWRSLYDAATLAAIADLKAEAETRGLAFLAAIAPALDITYSDPADRAALKARLDQLAGIGVSDIVLLYDDIPSVLPESDRVRFADFASAQADVANEVAGHITGRLIFCPTEYCGRMAGGDPETSPYLQRLGAALAPGIEVFWTGPDIVSETIEADHLRAVARVLRRKPMIWDNFHANDYDIRRVMTGPLAGRAPGCRDLVSGWITNPNNEAEANYVPILTTGQYLRHGAPDLDAAIAAWQPRFRLAFSGGRTLTADQIALLIDLTWQPFALGPVSGAILARAESMLARQRPDTASPDWREGLAEVRAFKQRVDLLFTAMTEIENRDLFHTFRGYLWEAREETEHLLTYLDWLDGDPPPDAAFPARDKVHNFYRRGYGAAIQRLLMRDPDGSMRHVR</sequence>
<dbReference type="AlphaFoldDB" id="A0A3N2R5W8"/>
<dbReference type="OrthoDB" id="9760892at2"/>
<reference evidence="5 6" key="1">
    <citation type="submission" date="2018-10" db="EMBL/GenBank/DDBJ databases">
        <title>Histidinibacterium lentulum gen. nov., sp. nov., a marine bacterium from the culture broth of Picochlorum sp. 122.</title>
        <authorList>
            <person name="Wang G."/>
        </authorList>
    </citation>
    <scope>NUCLEOTIDE SEQUENCE [LARGE SCALE GENOMIC DNA]</scope>
    <source>
        <strain evidence="5 6">B17</strain>
    </source>
</reference>
<dbReference type="Pfam" id="PF07555">
    <property type="entry name" value="NAGidase"/>
    <property type="match status" value="1"/>
</dbReference>
<dbReference type="InterPro" id="IPR017853">
    <property type="entry name" value="GH"/>
</dbReference>
<proteinExistence type="inferred from homology"/>
<organism evidence="5 6">
    <name type="scientific">Histidinibacterium lentulum</name>
    <dbReference type="NCBI Taxonomy" id="2480588"/>
    <lineage>
        <taxon>Bacteria</taxon>
        <taxon>Pseudomonadati</taxon>
        <taxon>Pseudomonadota</taxon>
        <taxon>Alphaproteobacteria</taxon>
        <taxon>Rhodobacterales</taxon>
        <taxon>Paracoccaceae</taxon>
        <taxon>Histidinibacterium</taxon>
    </lineage>
</organism>
<dbReference type="Gene3D" id="1.20.58.240">
    <property type="entry name" value="STAT, domain 1"/>
    <property type="match status" value="1"/>
</dbReference>
<feature type="active site" description="Proton donor" evidence="3">
    <location>
        <position position="116"/>
    </location>
</feature>
<comment type="caution">
    <text evidence="5">The sequence shown here is derived from an EMBL/GenBank/DDBJ whole genome shotgun (WGS) entry which is preliminary data.</text>
</comment>
<dbReference type="GO" id="GO:0015929">
    <property type="term" value="F:hexosaminidase activity"/>
    <property type="evidence" value="ECO:0007669"/>
    <property type="project" value="UniProtKB-ARBA"/>
</dbReference>
<keyword evidence="1 3" id="KW-0378">Hydrolase</keyword>
<dbReference type="PANTHER" id="PTHR13170">
    <property type="entry name" value="O-GLCNACASE"/>
    <property type="match status" value="1"/>
</dbReference>